<sequence length="66" mass="6977">MSWRRALAIAALLSSGLLCGRRPRGTTGGEALTQGKNELVSAPLFFFGLLSGHGWVEPPSQVLALL</sequence>
<feature type="signal peptide" evidence="1">
    <location>
        <begin position="1"/>
        <end position="19"/>
    </location>
</feature>
<evidence type="ECO:0000313" key="3">
    <source>
        <dbReference type="Proteomes" id="UP000827092"/>
    </source>
</evidence>
<comment type="caution">
    <text evidence="2">The sequence shown here is derived from an EMBL/GenBank/DDBJ whole genome shotgun (WGS) entry which is preliminary data.</text>
</comment>
<reference evidence="2 3" key="1">
    <citation type="journal article" date="2022" name="Nat. Ecol. Evol.">
        <title>A masculinizing supergene underlies an exaggerated male reproductive morph in a spider.</title>
        <authorList>
            <person name="Hendrickx F."/>
            <person name="De Corte Z."/>
            <person name="Sonet G."/>
            <person name="Van Belleghem S.M."/>
            <person name="Kostlbacher S."/>
            <person name="Vangestel C."/>
        </authorList>
    </citation>
    <scope>NUCLEOTIDE SEQUENCE [LARGE SCALE GENOMIC DNA]</scope>
    <source>
        <strain evidence="2">W744_W776</strain>
    </source>
</reference>
<proteinExistence type="predicted"/>
<evidence type="ECO:0000256" key="1">
    <source>
        <dbReference type="SAM" id="SignalP"/>
    </source>
</evidence>
<feature type="chain" id="PRO_5043697798" evidence="1">
    <location>
        <begin position="20"/>
        <end position="66"/>
    </location>
</feature>
<name>A0AAV6UJ76_9ARAC</name>
<gene>
    <name evidence="2" type="ORF">JTE90_018730</name>
</gene>
<keyword evidence="1" id="KW-0732">Signal</keyword>
<accession>A0AAV6UJ76</accession>
<organism evidence="2 3">
    <name type="scientific">Oedothorax gibbosus</name>
    <dbReference type="NCBI Taxonomy" id="931172"/>
    <lineage>
        <taxon>Eukaryota</taxon>
        <taxon>Metazoa</taxon>
        <taxon>Ecdysozoa</taxon>
        <taxon>Arthropoda</taxon>
        <taxon>Chelicerata</taxon>
        <taxon>Arachnida</taxon>
        <taxon>Araneae</taxon>
        <taxon>Araneomorphae</taxon>
        <taxon>Entelegynae</taxon>
        <taxon>Araneoidea</taxon>
        <taxon>Linyphiidae</taxon>
        <taxon>Erigoninae</taxon>
        <taxon>Oedothorax</taxon>
    </lineage>
</organism>
<protein>
    <submittedName>
        <fullName evidence="2">Uncharacterized protein</fullName>
    </submittedName>
</protein>
<evidence type="ECO:0000313" key="2">
    <source>
        <dbReference type="EMBL" id="KAG8184324.1"/>
    </source>
</evidence>
<dbReference type="EMBL" id="JAFNEN010000377">
    <property type="protein sequence ID" value="KAG8184324.1"/>
    <property type="molecule type" value="Genomic_DNA"/>
</dbReference>
<dbReference type="AlphaFoldDB" id="A0AAV6UJ76"/>
<dbReference type="Proteomes" id="UP000827092">
    <property type="component" value="Unassembled WGS sequence"/>
</dbReference>
<keyword evidence="3" id="KW-1185">Reference proteome</keyword>